<dbReference type="PRINTS" id="PR00252">
    <property type="entry name" value="NRIONCHANNEL"/>
</dbReference>
<reference evidence="14" key="2">
    <citation type="submission" date="2020-01" db="EMBL/GenBank/DDBJ databases">
        <authorList>
            <person name="Korhonen P.K.K."/>
            <person name="Guangxu M.G."/>
            <person name="Wang T.W."/>
            <person name="Stroehlein A.J.S."/>
            <person name="Young N.D."/>
            <person name="Ang C.-S.A."/>
            <person name="Fernando D.W.F."/>
            <person name="Lu H.L."/>
            <person name="Taylor S.T."/>
            <person name="Ehtesham M.E.M."/>
            <person name="Najaraj S.H.N."/>
            <person name="Harsha G.H.G."/>
            <person name="Madugundu A.M."/>
            <person name="Renuse S.R."/>
            <person name="Holt D.H."/>
            <person name="Pandey A.P."/>
            <person name="Papenfuss A.P."/>
            <person name="Gasser R.B.G."/>
            <person name="Fischer K.F."/>
        </authorList>
    </citation>
    <scope>NUCLEOTIDE SEQUENCE</scope>
    <source>
        <strain evidence="14">SSS_KF_BRIS2020</strain>
    </source>
</reference>
<evidence type="ECO:0000259" key="12">
    <source>
        <dbReference type="Pfam" id="PF02931"/>
    </source>
</evidence>
<dbReference type="InterPro" id="IPR006202">
    <property type="entry name" value="Neur_chan_lig-bd"/>
</dbReference>
<dbReference type="GO" id="GO:0099095">
    <property type="term" value="F:ligand-gated monoatomic anion channel activity"/>
    <property type="evidence" value="ECO:0007669"/>
    <property type="project" value="UniProtKB-ARBA"/>
</dbReference>
<evidence type="ECO:0000256" key="11">
    <source>
        <dbReference type="SAM" id="Phobius"/>
    </source>
</evidence>
<dbReference type="InterPro" id="IPR006029">
    <property type="entry name" value="Neurotrans-gated_channel_TM"/>
</dbReference>
<reference evidence="15" key="3">
    <citation type="submission" date="2022-06" db="UniProtKB">
        <authorList>
            <consortium name="EnsemblMetazoa"/>
        </authorList>
    </citation>
    <scope>IDENTIFICATION</scope>
</reference>
<dbReference type="Gene3D" id="2.70.170.10">
    <property type="entry name" value="Neurotransmitter-gated ion-channel ligand-binding domain"/>
    <property type="match status" value="1"/>
</dbReference>
<dbReference type="CDD" id="cd19049">
    <property type="entry name" value="LGIC_TM_anion"/>
    <property type="match status" value="1"/>
</dbReference>
<feature type="transmembrane region" description="Helical" evidence="11">
    <location>
        <begin position="7"/>
        <end position="24"/>
    </location>
</feature>
<dbReference type="GO" id="GO:0004888">
    <property type="term" value="F:transmembrane signaling receptor activity"/>
    <property type="evidence" value="ECO:0007669"/>
    <property type="project" value="InterPro"/>
</dbReference>
<dbReference type="SUPFAM" id="SSF90112">
    <property type="entry name" value="Neurotransmitter-gated ion-channel transmembrane pore"/>
    <property type="match status" value="1"/>
</dbReference>
<organism evidence="14">
    <name type="scientific">Sarcoptes scabiei</name>
    <name type="common">Itch mite</name>
    <name type="synonym">Acarus scabiei</name>
    <dbReference type="NCBI Taxonomy" id="52283"/>
    <lineage>
        <taxon>Eukaryota</taxon>
        <taxon>Metazoa</taxon>
        <taxon>Ecdysozoa</taxon>
        <taxon>Arthropoda</taxon>
        <taxon>Chelicerata</taxon>
        <taxon>Arachnida</taxon>
        <taxon>Acari</taxon>
        <taxon>Acariformes</taxon>
        <taxon>Sarcoptiformes</taxon>
        <taxon>Astigmata</taxon>
        <taxon>Psoroptidia</taxon>
        <taxon>Sarcoptoidea</taxon>
        <taxon>Sarcoptidae</taxon>
        <taxon>Sarcoptinae</taxon>
        <taxon>Sarcoptes</taxon>
    </lineage>
</organism>
<keyword evidence="14" id="KW-0675">Receptor</keyword>
<evidence type="ECO:0000256" key="3">
    <source>
        <dbReference type="ARBA" id="ARBA00022448"/>
    </source>
</evidence>
<dbReference type="InterPro" id="IPR038050">
    <property type="entry name" value="Neuro_actylchol_rec"/>
</dbReference>
<evidence type="ECO:0000256" key="1">
    <source>
        <dbReference type="ARBA" id="ARBA00004141"/>
    </source>
</evidence>
<feature type="transmembrane region" description="Helical" evidence="11">
    <location>
        <begin position="240"/>
        <end position="262"/>
    </location>
</feature>
<keyword evidence="4" id="KW-1003">Cell membrane</keyword>
<evidence type="ECO:0000313" key="15">
    <source>
        <dbReference type="EnsemblMetazoa" id="KAF7492629.1"/>
    </source>
</evidence>
<evidence type="ECO:0000256" key="8">
    <source>
        <dbReference type="ARBA" id="ARBA00023065"/>
    </source>
</evidence>
<dbReference type="AlphaFoldDB" id="A0A834VEZ1"/>
<dbReference type="Gene3D" id="1.20.58.390">
    <property type="entry name" value="Neurotransmitter-gated ion-channel transmembrane domain"/>
    <property type="match status" value="1"/>
</dbReference>
<evidence type="ECO:0000259" key="13">
    <source>
        <dbReference type="Pfam" id="PF02932"/>
    </source>
</evidence>
<dbReference type="InterPro" id="IPR036734">
    <property type="entry name" value="Neur_chan_lig-bd_sf"/>
</dbReference>
<dbReference type="GO" id="GO:0005254">
    <property type="term" value="F:chloride channel activity"/>
    <property type="evidence" value="ECO:0007669"/>
    <property type="project" value="UniProtKB-ARBA"/>
</dbReference>
<evidence type="ECO:0000256" key="6">
    <source>
        <dbReference type="ARBA" id="ARBA00022729"/>
    </source>
</evidence>
<dbReference type="EMBL" id="WVUK01000056">
    <property type="protein sequence ID" value="KAF7492629.1"/>
    <property type="molecule type" value="Genomic_DNA"/>
</dbReference>
<dbReference type="PANTHER" id="PTHR18945">
    <property type="entry name" value="NEUROTRANSMITTER GATED ION CHANNEL"/>
    <property type="match status" value="1"/>
</dbReference>
<dbReference type="InterPro" id="IPR006201">
    <property type="entry name" value="Neur_channel"/>
</dbReference>
<sequence length="489" mass="57222">MFLKQKLYQILLIKIVIIAFYIQISSSNNVIIDETFIKTFNKTDRLIRPSFNDKADVIDVSMLIDRFAYYHDIESILEIQAQFEYHWFDQRVKFDCDRSSRIEGNHYHEQIWVPDLRVSRTEDIDVFESENLTRLISIQIDCDGHVRMRFRSNLNLICVMNYQNYPFDEQTCEIELIPSYMEINRLQLRWKDQNIMIRDDFYMSGHLLKGYSVYQKDVELMPYNEIYSALFVHLHLKRQFIYHILVLFLPSIFIVLTSWISFWIEITCIPARVTLCVTTLLAMVTVSKESKQNIPKVPYVKAVDLWFAGCIVSIFITLIEYIFVCYVYREERNKLKQRKRIKRSLSTISFTSFDKQISNNDNSSSSLFLTPSQDRIAPRRFSSNCLPSRNTFLKQIGSKLQVNVSDLSSTTTNVLASGLAAEAGIGSHSNQLQSDTDINASNSNQINNANIVFPFKDTPQEVAESIDRKCRYLIPLAFILFNLIHWSYL</sequence>
<feature type="domain" description="Neurotransmitter-gated ion-channel ligand-binding" evidence="12">
    <location>
        <begin position="40"/>
        <end position="239"/>
    </location>
</feature>
<keyword evidence="7 11" id="KW-1133">Transmembrane helix</keyword>
<keyword evidence="10" id="KW-0407">Ion channel</keyword>
<evidence type="ECO:0000256" key="4">
    <source>
        <dbReference type="ARBA" id="ARBA00022475"/>
    </source>
</evidence>
<reference evidence="16" key="1">
    <citation type="journal article" date="2020" name="PLoS Negl. Trop. Dis.">
        <title>High-quality nuclear genome for Sarcoptes scabiei-A critical resource for a neglected parasite.</title>
        <authorList>
            <person name="Korhonen P.K."/>
            <person name="Gasser R.B."/>
            <person name="Ma G."/>
            <person name="Wang T."/>
            <person name="Stroehlein A.J."/>
            <person name="Young N.D."/>
            <person name="Ang C.S."/>
            <person name="Fernando D.D."/>
            <person name="Lu H.C."/>
            <person name="Taylor S."/>
            <person name="Reynolds S.L."/>
            <person name="Mofiz E."/>
            <person name="Najaraj S.H."/>
            <person name="Gowda H."/>
            <person name="Madugundu A."/>
            <person name="Renuse S."/>
            <person name="Holt D."/>
            <person name="Pandey A."/>
            <person name="Papenfuss A.T."/>
            <person name="Fischer K."/>
        </authorList>
    </citation>
    <scope>NUCLEOTIDE SEQUENCE [LARGE SCALE GENOMIC DNA]</scope>
</reference>
<dbReference type="OrthoDB" id="3176171at2759"/>
<evidence type="ECO:0000313" key="16">
    <source>
        <dbReference type="Proteomes" id="UP000070412"/>
    </source>
</evidence>
<keyword evidence="6" id="KW-0732">Signal</keyword>
<feature type="transmembrane region" description="Helical" evidence="11">
    <location>
        <begin position="306"/>
        <end position="328"/>
    </location>
</feature>
<feature type="domain" description="Neurotransmitter-gated ion-channel transmembrane" evidence="13">
    <location>
        <begin position="248"/>
        <end position="486"/>
    </location>
</feature>
<keyword evidence="16" id="KW-1185">Reference proteome</keyword>
<evidence type="ECO:0000256" key="5">
    <source>
        <dbReference type="ARBA" id="ARBA00022692"/>
    </source>
</evidence>
<evidence type="ECO:0000256" key="10">
    <source>
        <dbReference type="ARBA" id="ARBA00023303"/>
    </source>
</evidence>
<protein>
    <submittedName>
        <fullName evidence="14">Gamma-aminobutyric acid receptor subunit beta-3</fullName>
    </submittedName>
</protein>
<dbReference type="GO" id="GO:0005230">
    <property type="term" value="F:extracellular ligand-gated monoatomic ion channel activity"/>
    <property type="evidence" value="ECO:0007669"/>
    <property type="project" value="InterPro"/>
</dbReference>
<dbReference type="PRINTS" id="PR00253">
    <property type="entry name" value="GABAARECEPTR"/>
</dbReference>
<evidence type="ECO:0000313" key="14">
    <source>
        <dbReference type="EMBL" id="KAF7492629.1"/>
    </source>
</evidence>
<gene>
    <name evidence="14" type="ORF">SSS_5106</name>
</gene>
<keyword evidence="3" id="KW-0813">Transport</keyword>
<dbReference type="GO" id="GO:0005886">
    <property type="term" value="C:plasma membrane"/>
    <property type="evidence" value="ECO:0007669"/>
    <property type="project" value="UniProtKB-SubCell"/>
</dbReference>
<dbReference type="EnsemblMetazoa" id="SSS_5106s_mrna">
    <property type="protein sequence ID" value="KAF7492629.1"/>
    <property type="gene ID" value="SSS_5106"/>
</dbReference>
<evidence type="ECO:0000256" key="7">
    <source>
        <dbReference type="ARBA" id="ARBA00022989"/>
    </source>
</evidence>
<dbReference type="Proteomes" id="UP000070412">
    <property type="component" value="Unassembled WGS sequence"/>
</dbReference>
<comment type="subcellular location">
    <subcellularLocation>
        <location evidence="2">Cell membrane</location>
    </subcellularLocation>
    <subcellularLocation>
        <location evidence="1">Membrane</location>
        <topology evidence="1">Multi-pass membrane protein</topology>
    </subcellularLocation>
</comment>
<keyword evidence="8" id="KW-0406">Ion transport</keyword>
<keyword evidence="5 11" id="KW-0812">Transmembrane</keyword>
<name>A0A834VEZ1_SARSC</name>
<evidence type="ECO:0000256" key="9">
    <source>
        <dbReference type="ARBA" id="ARBA00023136"/>
    </source>
</evidence>
<proteinExistence type="predicted"/>
<accession>A0A834VEZ1</accession>
<dbReference type="Pfam" id="PF02931">
    <property type="entry name" value="Neur_chan_LBD"/>
    <property type="match status" value="1"/>
</dbReference>
<dbReference type="SUPFAM" id="SSF63712">
    <property type="entry name" value="Nicotinic receptor ligand binding domain-like"/>
    <property type="match status" value="1"/>
</dbReference>
<dbReference type="InterPro" id="IPR006028">
    <property type="entry name" value="GABAA/Glycine_rcpt"/>
</dbReference>
<keyword evidence="9 11" id="KW-0472">Membrane</keyword>
<dbReference type="Pfam" id="PF02932">
    <property type="entry name" value="Neur_chan_memb"/>
    <property type="match status" value="1"/>
</dbReference>
<evidence type="ECO:0000256" key="2">
    <source>
        <dbReference type="ARBA" id="ARBA00004236"/>
    </source>
</evidence>
<dbReference type="InterPro" id="IPR036719">
    <property type="entry name" value="Neuro-gated_channel_TM_sf"/>
</dbReference>